<feature type="domain" description="ABC transmembrane type-1" evidence="8">
    <location>
        <begin position="94"/>
        <end position="284"/>
    </location>
</feature>
<dbReference type="GO" id="GO:0005886">
    <property type="term" value="C:plasma membrane"/>
    <property type="evidence" value="ECO:0007669"/>
    <property type="project" value="UniProtKB-SubCell"/>
</dbReference>
<dbReference type="Pfam" id="PF00528">
    <property type="entry name" value="BPD_transp_1"/>
    <property type="match status" value="1"/>
</dbReference>
<feature type="transmembrane region" description="Helical" evidence="7">
    <location>
        <begin position="265"/>
        <end position="284"/>
    </location>
</feature>
<name>A0A540VCM3_9CHLR</name>
<evidence type="ECO:0000313" key="10">
    <source>
        <dbReference type="Proteomes" id="UP000317371"/>
    </source>
</evidence>
<feature type="transmembrane region" description="Helical" evidence="7">
    <location>
        <begin position="93"/>
        <end position="117"/>
    </location>
</feature>
<dbReference type="SUPFAM" id="SSF161098">
    <property type="entry name" value="MetI-like"/>
    <property type="match status" value="1"/>
</dbReference>
<dbReference type="PANTHER" id="PTHR43744">
    <property type="entry name" value="ABC TRANSPORTER PERMEASE PROTEIN MG189-RELATED-RELATED"/>
    <property type="match status" value="1"/>
</dbReference>
<evidence type="ECO:0000256" key="6">
    <source>
        <dbReference type="ARBA" id="ARBA00023136"/>
    </source>
</evidence>
<reference evidence="9 10" key="1">
    <citation type="submission" date="2019-06" db="EMBL/GenBank/DDBJ databases">
        <title>Genome sequence of Litorilinea aerophila BAA-2444.</title>
        <authorList>
            <person name="Maclea K.S."/>
            <person name="Maurais E.G."/>
            <person name="Iannazzi L.C."/>
        </authorList>
    </citation>
    <scope>NUCLEOTIDE SEQUENCE [LARGE SCALE GENOMIC DNA]</scope>
    <source>
        <strain evidence="9 10">ATCC BAA-2444</strain>
    </source>
</reference>
<evidence type="ECO:0000256" key="1">
    <source>
        <dbReference type="ARBA" id="ARBA00004651"/>
    </source>
</evidence>
<dbReference type="InParanoid" id="A0A540VCM3"/>
<feature type="transmembrane region" description="Helical" evidence="7">
    <location>
        <begin position="32"/>
        <end position="52"/>
    </location>
</feature>
<keyword evidence="2 7" id="KW-0813">Transport</keyword>
<keyword evidence="10" id="KW-1185">Reference proteome</keyword>
<dbReference type="RefSeq" id="WP_141611257.1">
    <property type="nucleotide sequence ID" value="NZ_VIGC02000023.1"/>
</dbReference>
<dbReference type="CDD" id="cd06261">
    <property type="entry name" value="TM_PBP2"/>
    <property type="match status" value="1"/>
</dbReference>
<dbReference type="EMBL" id="VIGC01000023">
    <property type="protein sequence ID" value="TQE94510.1"/>
    <property type="molecule type" value="Genomic_DNA"/>
</dbReference>
<dbReference type="Gene3D" id="1.10.3720.10">
    <property type="entry name" value="MetI-like"/>
    <property type="match status" value="1"/>
</dbReference>
<evidence type="ECO:0000256" key="7">
    <source>
        <dbReference type="RuleBase" id="RU363032"/>
    </source>
</evidence>
<keyword evidence="3" id="KW-1003">Cell membrane</keyword>
<comment type="caution">
    <text evidence="9">The sequence shown here is derived from an EMBL/GenBank/DDBJ whole genome shotgun (WGS) entry which is preliminary data.</text>
</comment>
<dbReference type="PANTHER" id="PTHR43744:SF12">
    <property type="entry name" value="ABC TRANSPORTER PERMEASE PROTEIN MG189-RELATED"/>
    <property type="match status" value="1"/>
</dbReference>
<dbReference type="GO" id="GO:0055085">
    <property type="term" value="P:transmembrane transport"/>
    <property type="evidence" value="ECO:0007669"/>
    <property type="project" value="InterPro"/>
</dbReference>
<evidence type="ECO:0000313" key="9">
    <source>
        <dbReference type="EMBL" id="TQE94510.1"/>
    </source>
</evidence>
<organism evidence="9 10">
    <name type="scientific">Litorilinea aerophila</name>
    <dbReference type="NCBI Taxonomy" id="1204385"/>
    <lineage>
        <taxon>Bacteria</taxon>
        <taxon>Bacillati</taxon>
        <taxon>Chloroflexota</taxon>
        <taxon>Caldilineae</taxon>
        <taxon>Caldilineales</taxon>
        <taxon>Caldilineaceae</taxon>
        <taxon>Litorilinea</taxon>
    </lineage>
</organism>
<keyword evidence="5 7" id="KW-1133">Transmembrane helix</keyword>
<accession>A0A540VCM3</accession>
<proteinExistence type="inferred from homology"/>
<comment type="similarity">
    <text evidence="7">Belongs to the binding-protein-dependent transport system permease family.</text>
</comment>
<dbReference type="Proteomes" id="UP000317371">
    <property type="component" value="Unassembled WGS sequence"/>
</dbReference>
<comment type="subcellular location">
    <subcellularLocation>
        <location evidence="1 7">Cell membrane</location>
        <topology evidence="1 7">Multi-pass membrane protein</topology>
    </subcellularLocation>
</comment>
<evidence type="ECO:0000256" key="3">
    <source>
        <dbReference type="ARBA" id="ARBA00022475"/>
    </source>
</evidence>
<gene>
    <name evidence="9" type="ORF">FKZ61_16555</name>
</gene>
<evidence type="ECO:0000256" key="5">
    <source>
        <dbReference type="ARBA" id="ARBA00022989"/>
    </source>
</evidence>
<evidence type="ECO:0000256" key="4">
    <source>
        <dbReference type="ARBA" id="ARBA00022692"/>
    </source>
</evidence>
<feature type="transmembrane region" description="Helical" evidence="7">
    <location>
        <begin position="205"/>
        <end position="226"/>
    </location>
</feature>
<evidence type="ECO:0000256" key="2">
    <source>
        <dbReference type="ARBA" id="ARBA00022448"/>
    </source>
</evidence>
<dbReference type="InterPro" id="IPR035906">
    <property type="entry name" value="MetI-like_sf"/>
</dbReference>
<dbReference type="InterPro" id="IPR000515">
    <property type="entry name" value="MetI-like"/>
</dbReference>
<dbReference type="PROSITE" id="PS50928">
    <property type="entry name" value="ABC_TM1"/>
    <property type="match status" value="1"/>
</dbReference>
<feature type="transmembrane region" description="Helical" evidence="7">
    <location>
        <begin position="129"/>
        <end position="151"/>
    </location>
</feature>
<sequence>MATSTTTLSRTGAGRLPWWQSRRFQMWIHHGVVYLLLAVLSLLFIFPFFWMVTSALKPEHQIFIWPPQWLPDPIRWENFREALGNPLLPFDRFFINTMILEVGMISGRLLSCVLVAYGFARLQAPGKDFLFTVLLASLMLPSAVILIPRFILFSELGWINTYLPLIVPAWFGEAYAIFLMRQFFMTIPRELEEAALIDGANTLQIIGRIIVPLSLPVLAVITILSFKDIWNMFMDPLLYLNESTKYTIAVGLAYFNGQFNVQMNLLMAASVVTVLPVILVFFVAQRAFVEGIAMTGLKG</sequence>
<keyword evidence="6 7" id="KW-0472">Membrane</keyword>
<dbReference type="AlphaFoldDB" id="A0A540VCM3"/>
<feature type="transmembrane region" description="Helical" evidence="7">
    <location>
        <begin position="163"/>
        <end position="184"/>
    </location>
</feature>
<dbReference type="OrthoDB" id="9794684at2"/>
<protein>
    <submittedName>
        <fullName evidence="9">Carbohydrate ABC transporter permease</fullName>
    </submittedName>
</protein>
<evidence type="ECO:0000259" key="8">
    <source>
        <dbReference type="PROSITE" id="PS50928"/>
    </source>
</evidence>
<keyword evidence="4 7" id="KW-0812">Transmembrane</keyword>